<feature type="domain" description="NAD-dependent epimerase/dehydratase" evidence="1">
    <location>
        <begin position="172"/>
        <end position="246"/>
    </location>
</feature>
<protein>
    <recommendedName>
        <fullName evidence="1">NAD-dependent epimerase/dehydratase domain-containing protein</fullName>
    </recommendedName>
</protein>
<evidence type="ECO:0000313" key="3">
    <source>
        <dbReference type="Proteomes" id="UP001610446"/>
    </source>
</evidence>
<dbReference type="InterPro" id="IPR036291">
    <property type="entry name" value="NAD(P)-bd_dom_sf"/>
</dbReference>
<dbReference type="InterPro" id="IPR001509">
    <property type="entry name" value="Epimerase_deHydtase"/>
</dbReference>
<gene>
    <name evidence="2" type="ORF">BJY01DRAFT_230692</name>
</gene>
<evidence type="ECO:0000313" key="2">
    <source>
        <dbReference type="EMBL" id="KAL2858498.1"/>
    </source>
</evidence>
<sequence length="313" mass="34635">MAGSILITGISGYIGGSIPSAILDGQSNEYFQLDISALVRSNSQAAAVDRLAGVHSVTVKAFDELDRLEELGEQFDSTLITYAVIIILIYQRCDSPTNWDSYNSRRCRMAHGLAKAFVNGLSKRRAAGKKGHYNQIFGTSNLSDRPHSANFVEMRTFSEDEDIYSYEKSREAKEHNVLTCIVMAPTIFGLGTGPFNKWSVQLPAIIADALQSQHVKVIGGGQTAWSRVHIEDLTDLFVLLVRRIVNADVRNMSLLEGAGALRDAFRAELSFGANLGWKPSREGEWAGSFAKELKEYAHNKPQPKALPRIMRKK</sequence>
<evidence type="ECO:0000259" key="1">
    <source>
        <dbReference type="Pfam" id="PF01370"/>
    </source>
</evidence>
<dbReference type="Pfam" id="PF01370">
    <property type="entry name" value="Epimerase"/>
    <property type="match status" value="1"/>
</dbReference>
<comment type="caution">
    <text evidence="2">The sequence shown here is derived from an EMBL/GenBank/DDBJ whole genome shotgun (WGS) entry which is preliminary data.</text>
</comment>
<accession>A0ABR4L1V2</accession>
<dbReference type="SUPFAM" id="SSF51735">
    <property type="entry name" value="NAD(P)-binding Rossmann-fold domains"/>
    <property type="match status" value="1"/>
</dbReference>
<dbReference type="Proteomes" id="UP001610446">
    <property type="component" value="Unassembled WGS sequence"/>
</dbReference>
<name>A0ABR4L1V2_9EURO</name>
<dbReference type="PANTHER" id="PTHR48079:SF6">
    <property type="entry name" value="NAD(P)-BINDING DOMAIN-CONTAINING PROTEIN-RELATED"/>
    <property type="match status" value="1"/>
</dbReference>
<reference evidence="2 3" key="1">
    <citation type="submission" date="2024-07" db="EMBL/GenBank/DDBJ databases">
        <title>Section-level genome sequencing and comparative genomics of Aspergillus sections Usti and Cavernicolus.</title>
        <authorList>
            <consortium name="Lawrence Berkeley National Laboratory"/>
            <person name="Nybo J.L."/>
            <person name="Vesth T.C."/>
            <person name="Theobald S."/>
            <person name="Frisvad J.C."/>
            <person name="Larsen T.O."/>
            <person name="Kjaerboelling I."/>
            <person name="Rothschild-Mancinelli K."/>
            <person name="Lyhne E.K."/>
            <person name="Kogle M.E."/>
            <person name="Barry K."/>
            <person name="Clum A."/>
            <person name="Na H."/>
            <person name="Ledsgaard L."/>
            <person name="Lin J."/>
            <person name="Lipzen A."/>
            <person name="Kuo A."/>
            <person name="Riley R."/>
            <person name="Mondo S."/>
            <person name="Labutti K."/>
            <person name="Haridas S."/>
            <person name="Pangalinan J."/>
            <person name="Salamov A.A."/>
            <person name="Simmons B.A."/>
            <person name="Magnuson J.K."/>
            <person name="Chen J."/>
            <person name="Drula E."/>
            <person name="Henrissat B."/>
            <person name="Wiebenga A."/>
            <person name="Lubbers R.J."/>
            <person name="Gomes A.C."/>
            <person name="Makela M.R."/>
            <person name="Stajich J."/>
            <person name="Grigoriev I.V."/>
            <person name="Mortensen U.H."/>
            <person name="De Vries R.P."/>
            <person name="Baker S.E."/>
            <person name="Andersen M.R."/>
        </authorList>
    </citation>
    <scope>NUCLEOTIDE SEQUENCE [LARGE SCALE GENOMIC DNA]</scope>
    <source>
        <strain evidence="2 3">CBS 123904</strain>
    </source>
</reference>
<dbReference type="PANTHER" id="PTHR48079">
    <property type="entry name" value="PROTEIN YEEZ"/>
    <property type="match status" value="1"/>
</dbReference>
<dbReference type="EMBL" id="JBFXLU010000001">
    <property type="protein sequence ID" value="KAL2858498.1"/>
    <property type="molecule type" value="Genomic_DNA"/>
</dbReference>
<keyword evidence="3" id="KW-1185">Reference proteome</keyword>
<dbReference type="Gene3D" id="3.40.50.720">
    <property type="entry name" value="NAD(P)-binding Rossmann-like Domain"/>
    <property type="match status" value="1"/>
</dbReference>
<organism evidence="2 3">
    <name type="scientific">Aspergillus pseudoustus</name>
    <dbReference type="NCBI Taxonomy" id="1810923"/>
    <lineage>
        <taxon>Eukaryota</taxon>
        <taxon>Fungi</taxon>
        <taxon>Dikarya</taxon>
        <taxon>Ascomycota</taxon>
        <taxon>Pezizomycotina</taxon>
        <taxon>Eurotiomycetes</taxon>
        <taxon>Eurotiomycetidae</taxon>
        <taxon>Eurotiales</taxon>
        <taxon>Aspergillaceae</taxon>
        <taxon>Aspergillus</taxon>
        <taxon>Aspergillus subgen. Nidulantes</taxon>
    </lineage>
</organism>
<proteinExistence type="predicted"/>
<dbReference type="InterPro" id="IPR051783">
    <property type="entry name" value="NAD(P)-dependent_oxidoreduct"/>
</dbReference>